<dbReference type="InterPro" id="IPR058240">
    <property type="entry name" value="rSAM_sf"/>
</dbReference>
<gene>
    <name evidence="1" type="ordered locus">EUBREC_2047</name>
</gene>
<dbReference type="SUPFAM" id="SSF102114">
    <property type="entry name" value="Radical SAM enzymes"/>
    <property type="match status" value="1"/>
</dbReference>
<dbReference type="GO" id="GO:0003824">
    <property type="term" value="F:catalytic activity"/>
    <property type="evidence" value="ECO:0007669"/>
    <property type="project" value="InterPro"/>
</dbReference>
<reference evidence="1 2" key="1">
    <citation type="journal article" date="2009" name="Proc. Natl. Acad. Sci. U.S.A.">
        <title>Characterizing a model human gut microbiota composed of members of its two dominant bacterial phyla.</title>
        <authorList>
            <person name="Mahowald M.A."/>
            <person name="Rey F.E."/>
            <person name="Seedorf H."/>
            <person name="Turnbaugh P.J."/>
            <person name="Fulton R.S."/>
            <person name="Wollam A."/>
            <person name="Shah N."/>
            <person name="Wang C."/>
            <person name="Magrini V."/>
            <person name="Wilson R.K."/>
            <person name="Cantarel B.L."/>
            <person name="Coutinho P.M."/>
            <person name="Henrissat B."/>
            <person name="Crock L.W."/>
            <person name="Russell A."/>
            <person name="Verberkmoes N.C."/>
            <person name="Hettich R.L."/>
            <person name="Gordon J.I."/>
        </authorList>
    </citation>
    <scope>NUCLEOTIDE SEQUENCE [LARGE SCALE GENOMIC DNA]</scope>
    <source>
        <strain evidence="2">ATCC 33656 / DSM 3377 / JCM 17463 / KCTC 5835 / LMG 30912 / VPI 0990</strain>
    </source>
</reference>
<dbReference type="SFLD" id="SFLDS00029">
    <property type="entry name" value="Radical_SAM"/>
    <property type="match status" value="1"/>
</dbReference>
<proteinExistence type="predicted"/>
<protein>
    <recommendedName>
        <fullName evidence="3">Radical SAM core domain-containing protein</fullName>
    </recommendedName>
</protein>
<dbReference type="Proteomes" id="UP000001477">
    <property type="component" value="Chromosome"/>
</dbReference>
<dbReference type="STRING" id="515619.EUBREC_2047"/>
<evidence type="ECO:0008006" key="3">
    <source>
        <dbReference type="Google" id="ProtNLM"/>
    </source>
</evidence>
<evidence type="ECO:0000313" key="2">
    <source>
        <dbReference type="Proteomes" id="UP000001477"/>
    </source>
</evidence>
<dbReference type="KEGG" id="ere:EUBREC_2047"/>
<dbReference type="InterPro" id="IPR007197">
    <property type="entry name" value="rSAM"/>
</dbReference>
<dbReference type="GeneID" id="86988831"/>
<dbReference type="GO" id="GO:0051536">
    <property type="term" value="F:iron-sulfur cluster binding"/>
    <property type="evidence" value="ECO:0007669"/>
    <property type="project" value="InterPro"/>
</dbReference>
<sequence>MDKYLSIITNFGCHGRCPYCIVRENGIKVPKSTIGGLDKLEDAIKMTGANIVSISGGGDPLYRYSDNPLVPMYLGMVMGICIKAGIPMEMHTSYTESEFPYHFCKRVVYHLQSVEDLENVVRRGAEIVRVVFVATEKLSREEINRISDFVRCSDQIDELSFRQMVNDRYETEYYNDDFLKAGHNKGLWHYIRQKDYNIYYAENRIYTKFSEIEADIQEER</sequence>
<dbReference type="EMBL" id="CP001107">
    <property type="protein sequence ID" value="ACR75788.1"/>
    <property type="molecule type" value="Genomic_DNA"/>
</dbReference>
<dbReference type="PaxDb" id="515619-EUBREC_2047"/>
<dbReference type="HOGENOM" id="CLU_1292507_0_0_9"/>
<dbReference type="AlphaFoldDB" id="C4ZBQ6"/>
<accession>C4ZBQ6</accession>
<dbReference type="RefSeq" id="WP_012742884.1">
    <property type="nucleotide sequence ID" value="NC_012781.1"/>
</dbReference>
<organism evidence="1 2">
    <name type="scientific">Agathobacter rectalis (strain ATCC 33656 / DSM 3377 / JCM 17463 / KCTC 5835 / VPI 0990)</name>
    <name type="common">Eubacterium rectale</name>
    <dbReference type="NCBI Taxonomy" id="515619"/>
    <lineage>
        <taxon>Bacteria</taxon>
        <taxon>Bacillati</taxon>
        <taxon>Bacillota</taxon>
        <taxon>Clostridia</taxon>
        <taxon>Lachnospirales</taxon>
        <taxon>Lachnospiraceae</taxon>
        <taxon>Agathobacter</taxon>
    </lineage>
</organism>
<evidence type="ECO:0000313" key="1">
    <source>
        <dbReference type="EMBL" id="ACR75788.1"/>
    </source>
</evidence>
<name>C4ZBQ6_AGARV</name>